<evidence type="ECO:0000256" key="8">
    <source>
        <dbReference type="ARBA" id="ARBA00022824"/>
    </source>
</evidence>
<accession>A0A6A4VMU5</accession>
<evidence type="ECO:0000313" key="15">
    <source>
        <dbReference type="Proteomes" id="UP000440578"/>
    </source>
</evidence>
<feature type="signal peptide" evidence="13">
    <location>
        <begin position="1"/>
        <end position="20"/>
    </location>
</feature>
<evidence type="ECO:0000256" key="1">
    <source>
        <dbReference type="ARBA" id="ARBA00001946"/>
    </source>
</evidence>
<keyword evidence="13" id="KW-0732">Signal</keyword>
<evidence type="ECO:0000256" key="5">
    <source>
        <dbReference type="ARBA" id="ARBA00012596"/>
    </source>
</evidence>
<evidence type="ECO:0000256" key="9">
    <source>
        <dbReference type="ARBA" id="ARBA00022842"/>
    </source>
</evidence>
<evidence type="ECO:0000256" key="6">
    <source>
        <dbReference type="ARBA" id="ARBA00022679"/>
    </source>
</evidence>
<keyword evidence="10" id="KW-1133">Transmembrane helix</keyword>
<dbReference type="SUPFAM" id="SSF64005">
    <property type="entry name" value="Undecaprenyl diphosphate synthase"/>
    <property type="match status" value="1"/>
</dbReference>
<evidence type="ECO:0000256" key="10">
    <source>
        <dbReference type="ARBA" id="ARBA00022989"/>
    </source>
</evidence>
<dbReference type="GO" id="GO:0045547">
    <property type="term" value="F:ditrans,polycis-polyprenyl diphosphate synthase [(2E,6E)-farnesyl diphosphate specific] activity"/>
    <property type="evidence" value="ECO:0007669"/>
    <property type="project" value="UniProtKB-EC"/>
</dbReference>
<evidence type="ECO:0000256" key="7">
    <source>
        <dbReference type="ARBA" id="ARBA00022692"/>
    </source>
</evidence>
<dbReference type="InterPro" id="IPR036424">
    <property type="entry name" value="UPP_synth-like_sf"/>
</dbReference>
<protein>
    <recommendedName>
        <fullName evidence="5">ditrans,polycis-polyprenyl diphosphate synthase [(2E,6E)-farnesyldiphosphate specific]</fullName>
        <ecNumber evidence="5">2.5.1.87</ecNumber>
    </recommendedName>
</protein>
<keyword evidence="6" id="KW-0808">Transferase</keyword>
<dbReference type="PANTHER" id="PTHR21528:SF0">
    <property type="entry name" value="DEHYDRODOLICHYL DIPHOSPHATE SYNTHASE COMPLEX SUBUNIT NUS1"/>
    <property type="match status" value="1"/>
</dbReference>
<proteinExistence type="inferred from homology"/>
<comment type="similarity">
    <text evidence="4">Belongs to the UPP synthase family.</text>
</comment>
<keyword evidence="11" id="KW-0472">Membrane</keyword>
<keyword evidence="9" id="KW-0460">Magnesium</keyword>
<dbReference type="GO" id="GO:1904423">
    <property type="term" value="C:dehydrodolichyl diphosphate synthase complex"/>
    <property type="evidence" value="ECO:0007669"/>
    <property type="project" value="InterPro"/>
</dbReference>
<dbReference type="PANTHER" id="PTHR21528">
    <property type="entry name" value="DEHYDRODOLICHYL DIPHOSPHATE SYNTHASE COMPLEX SUBUNIT NUS1"/>
    <property type="match status" value="1"/>
</dbReference>
<dbReference type="InterPro" id="IPR038887">
    <property type="entry name" value="Nus1/NgBR"/>
</dbReference>
<dbReference type="AlphaFoldDB" id="A0A6A4VMU5"/>
<keyword evidence="7" id="KW-0812">Transmembrane</keyword>
<comment type="pathway">
    <text evidence="3">Protein modification; protein glycosylation.</text>
</comment>
<evidence type="ECO:0000256" key="11">
    <source>
        <dbReference type="ARBA" id="ARBA00023136"/>
    </source>
</evidence>
<comment type="cofactor">
    <cofactor evidence="1">
        <name>Mg(2+)</name>
        <dbReference type="ChEBI" id="CHEBI:18420"/>
    </cofactor>
</comment>
<evidence type="ECO:0000256" key="2">
    <source>
        <dbReference type="ARBA" id="ARBA00004586"/>
    </source>
</evidence>
<comment type="catalytic activity">
    <reaction evidence="12">
        <text>n isopentenyl diphosphate + (2E,6E)-farnesyl diphosphate = a di-trans,poly-cis-polyprenyl diphosphate + n diphosphate</text>
        <dbReference type="Rhea" id="RHEA:53008"/>
        <dbReference type="Rhea" id="RHEA-COMP:19494"/>
        <dbReference type="ChEBI" id="CHEBI:33019"/>
        <dbReference type="ChEBI" id="CHEBI:128769"/>
        <dbReference type="ChEBI" id="CHEBI:136960"/>
        <dbReference type="ChEBI" id="CHEBI:175763"/>
        <dbReference type="EC" id="2.5.1.87"/>
    </reaction>
</comment>
<sequence>MKQLLYSLLLKLLHLLFTCAELVYGAVQRLMWQFSRVPVTPPLADICANGQQLAKRPEHLGVIIVEKDICWQTLADIILWSTAYGIHYVSLYDRSGRVRAGSEQQLRPHLERRRRALFGAVPCTVSLMEGGAEPGPTANGHSGDGDGQYHVSVALLWEPDGVGDMVAAARRLCSEVASGARRADSIDRHMFGDQLRAAAAWPDPALAIKLGPVRALLGYLPWQLRLTEVLDAPPRRPLLYRDFHRLLTAYGGIQQRMGT</sequence>
<comment type="caution">
    <text evidence="14">The sequence shown here is derived from an EMBL/GenBank/DDBJ whole genome shotgun (WGS) entry which is preliminary data.</text>
</comment>
<evidence type="ECO:0000256" key="13">
    <source>
        <dbReference type="SAM" id="SignalP"/>
    </source>
</evidence>
<evidence type="ECO:0000256" key="3">
    <source>
        <dbReference type="ARBA" id="ARBA00004922"/>
    </source>
</evidence>
<dbReference type="UniPathway" id="UPA00378"/>
<dbReference type="EC" id="2.5.1.87" evidence="5"/>
<comment type="subcellular location">
    <subcellularLocation>
        <location evidence="2">Endoplasmic reticulum membrane</location>
    </subcellularLocation>
</comment>
<name>A0A6A4VMU5_AMPAM</name>
<evidence type="ECO:0000256" key="12">
    <source>
        <dbReference type="ARBA" id="ARBA00047353"/>
    </source>
</evidence>
<reference evidence="14 15" key="1">
    <citation type="submission" date="2019-07" db="EMBL/GenBank/DDBJ databases">
        <title>Draft genome assembly of a fouling barnacle, Amphibalanus amphitrite (Darwin, 1854): The first reference genome for Thecostraca.</title>
        <authorList>
            <person name="Kim W."/>
        </authorList>
    </citation>
    <scope>NUCLEOTIDE SEQUENCE [LARGE SCALE GENOMIC DNA]</scope>
    <source>
        <strain evidence="14">SNU_AA5</strain>
        <tissue evidence="14">Soma without cirri and trophi</tissue>
    </source>
</reference>
<evidence type="ECO:0000256" key="4">
    <source>
        <dbReference type="ARBA" id="ARBA00005432"/>
    </source>
</evidence>
<keyword evidence="15" id="KW-1185">Reference proteome</keyword>
<evidence type="ECO:0000313" key="14">
    <source>
        <dbReference type="EMBL" id="KAF0292874.1"/>
    </source>
</evidence>
<organism evidence="14 15">
    <name type="scientific">Amphibalanus amphitrite</name>
    <name type="common">Striped barnacle</name>
    <name type="synonym">Balanus amphitrite</name>
    <dbReference type="NCBI Taxonomy" id="1232801"/>
    <lineage>
        <taxon>Eukaryota</taxon>
        <taxon>Metazoa</taxon>
        <taxon>Ecdysozoa</taxon>
        <taxon>Arthropoda</taxon>
        <taxon>Crustacea</taxon>
        <taxon>Multicrustacea</taxon>
        <taxon>Cirripedia</taxon>
        <taxon>Thoracica</taxon>
        <taxon>Thoracicalcarea</taxon>
        <taxon>Balanomorpha</taxon>
        <taxon>Balanoidea</taxon>
        <taxon>Balanidae</taxon>
        <taxon>Amphibalaninae</taxon>
        <taxon>Amphibalanus</taxon>
    </lineage>
</organism>
<gene>
    <name evidence="14" type="primary">NUS1_0</name>
    <name evidence="14" type="ORF">FJT64_009245</name>
</gene>
<keyword evidence="8" id="KW-0256">Endoplasmic reticulum</keyword>
<feature type="chain" id="PRO_5025678930" description="ditrans,polycis-polyprenyl diphosphate synthase [(2E,6E)-farnesyldiphosphate specific]" evidence="13">
    <location>
        <begin position="21"/>
        <end position="259"/>
    </location>
</feature>
<dbReference type="EMBL" id="VIIS01001790">
    <property type="protein sequence ID" value="KAF0292874.1"/>
    <property type="molecule type" value="Genomic_DNA"/>
</dbReference>
<dbReference type="GO" id="GO:0005789">
    <property type="term" value="C:endoplasmic reticulum membrane"/>
    <property type="evidence" value="ECO:0007669"/>
    <property type="project" value="UniProtKB-SubCell"/>
</dbReference>
<dbReference type="OrthoDB" id="19639at2759"/>
<dbReference type="Gene3D" id="3.40.1180.10">
    <property type="entry name" value="Decaprenyl diphosphate synthase-like"/>
    <property type="match status" value="1"/>
</dbReference>
<dbReference type="Proteomes" id="UP000440578">
    <property type="component" value="Unassembled WGS sequence"/>
</dbReference>